<accession>A0A7W3W462</accession>
<evidence type="ECO:0000313" key="3">
    <source>
        <dbReference type="Proteomes" id="UP000526734"/>
    </source>
</evidence>
<evidence type="ECO:0000259" key="1">
    <source>
        <dbReference type="Pfam" id="PF00551"/>
    </source>
</evidence>
<dbReference type="GO" id="GO:0004479">
    <property type="term" value="F:methionyl-tRNA formyltransferase activity"/>
    <property type="evidence" value="ECO:0007669"/>
    <property type="project" value="TreeGrafter"/>
</dbReference>
<dbReference type="InterPro" id="IPR002376">
    <property type="entry name" value="Formyl_transf_N"/>
</dbReference>
<keyword evidence="3" id="KW-1185">Reference proteome</keyword>
<feature type="domain" description="Formyl transferase N-terminal" evidence="1">
    <location>
        <begin position="73"/>
        <end position="156"/>
    </location>
</feature>
<dbReference type="PANTHER" id="PTHR11138">
    <property type="entry name" value="METHIONYL-TRNA FORMYLTRANSFERASE"/>
    <property type="match status" value="1"/>
</dbReference>
<dbReference type="PANTHER" id="PTHR11138:SF5">
    <property type="entry name" value="METHIONYL-TRNA FORMYLTRANSFERASE, MITOCHONDRIAL"/>
    <property type="match status" value="1"/>
</dbReference>
<organism evidence="2 3">
    <name type="scientific">Amycolatopsis dendrobii</name>
    <dbReference type="NCBI Taxonomy" id="2760662"/>
    <lineage>
        <taxon>Bacteria</taxon>
        <taxon>Bacillati</taxon>
        <taxon>Actinomycetota</taxon>
        <taxon>Actinomycetes</taxon>
        <taxon>Pseudonocardiales</taxon>
        <taxon>Pseudonocardiaceae</taxon>
        <taxon>Amycolatopsis</taxon>
    </lineage>
</organism>
<gene>
    <name evidence="2" type="ORF">H4281_35100</name>
</gene>
<proteinExistence type="predicted"/>
<dbReference type="RefSeq" id="WP_182895161.1">
    <property type="nucleotide sequence ID" value="NZ_JACGZW010000013.1"/>
</dbReference>
<dbReference type="EMBL" id="JACGZW010000013">
    <property type="protein sequence ID" value="MBB1158404.1"/>
    <property type="molecule type" value="Genomic_DNA"/>
</dbReference>
<dbReference type="Gene3D" id="3.40.50.12230">
    <property type="match status" value="1"/>
</dbReference>
<dbReference type="AlphaFoldDB" id="A0A7W3W462"/>
<reference evidence="2 3" key="1">
    <citation type="submission" date="2020-08" db="EMBL/GenBank/DDBJ databases">
        <title>Amycolatopsis sp. nov. DR6-1 isolated from Dendrobium heterocarpum.</title>
        <authorList>
            <person name="Tedsree N."/>
            <person name="Kuncharoen N."/>
            <person name="Likhitwitayawuid K."/>
            <person name="Tanasupawat S."/>
        </authorList>
    </citation>
    <scope>NUCLEOTIDE SEQUENCE [LARGE SCALE GENOMIC DNA]</scope>
    <source>
        <strain evidence="2 3">DR6-1</strain>
    </source>
</reference>
<dbReference type="SUPFAM" id="SSF53328">
    <property type="entry name" value="Formyltransferase"/>
    <property type="match status" value="1"/>
</dbReference>
<dbReference type="Pfam" id="PF00551">
    <property type="entry name" value="Formyl_trans_N"/>
    <property type="match status" value="1"/>
</dbReference>
<dbReference type="InterPro" id="IPR036477">
    <property type="entry name" value="Formyl_transf_N_sf"/>
</dbReference>
<protein>
    <recommendedName>
        <fullName evidence="1">Formyl transferase N-terminal domain-containing protein</fullName>
    </recommendedName>
</protein>
<name>A0A7W3W462_9PSEU</name>
<dbReference type="Proteomes" id="UP000526734">
    <property type="component" value="Unassembled WGS sequence"/>
</dbReference>
<dbReference type="GO" id="GO:0005829">
    <property type="term" value="C:cytosol"/>
    <property type="evidence" value="ECO:0007669"/>
    <property type="project" value="TreeGrafter"/>
</dbReference>
<comment type="caution">
    <text evidence="2">The sequence shown here is derived from an EMBL/GenBank/DDBJ whole genome shotgun (WGS) entry which is preliminary data.</text>
</comment>
<sequence length="517" mass="55515">MTAYDCQLIGWGALLVESAELLAARGHRVTGVVTRYPPALDWAREHGVPAAARLGDLPGRPDYLFSITNDVLLRAEDLARPRRMAINLHSSLLPRYAGVHQTTWALLHGATEHGVTWHEMVAEIDAGRVLKQSRFPVGPGDTTLALDVRCHEHGLRSLKELLDDLEADALVPVAQNPGERTYFPARRLFPDGGLVTGRQTAAELDRWRRAGEFGRFDNRFGRPRIVAGGEAFLVTGLRPRPGPVEAEPGTVLTGPQVRVSTVDGSVELTALSTVDGEPVSPDAVLAAGDRLGAPEFTGWFGKWAHREGFWLERLAACAAAPDPLVRPLWTPSPVTRGTTLVPRALVDRLRDPAAELLTAWLVCLGSRYGTVRYSDDDRRASVAGLEALVARDVPLPVELPPELGFAGATAAVSRELAGLRGSYLRDLPARYPLHGLANRPMPVALAVTETGARLDPAPGTAAVLAIDTATPAFHCAATGHLGPPRETVREFAGLAKSVLTLIEAVVERPAVPLAAVR</sequence>
<evidence type="ECO:0000313" key="2">
    <source>
        <dbReference type="EMBL" id="MBB1158404.1"/>
    </source>
</evidence>